<dbReference type="AlphaFoldDB" id="A0A859I8M3"/>
<evidence type="ECO:0000313" key="3">
    <source>
        <dbReference type="Proteomes" id="UP000509122"/>
    </source>
</evidence>
<dbReference type="Proteomes" id="UP000509122">
    <property type="component" value="Chromosome"/>
</dbReference>
<evidence type="ECO:0000313" key="2">
    <source>
        <dbReference type="EMBL" id="QKX95150.1"/>
    </source>
</evidence>
<feature type="region of interest" description="Disordered" evidence="1">
    <location>
        <begin position="145"/>
        <end position="179"/>
    </location>
</feature>
<dbReference type="EMBL" id="CP055264">
    <property type="protein sequence ID" value="QKX95150.1"/>
    <property type="molecule type" value="Genomic_DNA"/>
</dbReference>
<organism evidence="2 3">
    <name type="scientific">Rapeseed phyllody phytoplasma</name>
    <dbReference type="NCBI Taxonomy" id="2490543"/>
    <lineage>
        <taxon>Bacteria</taxon>
        <taxon>Bacillati</taxon>
        <taxon>Mycoplasmatota</taxon>
        <taxon>Mollicutes</taxon>
        <taxon>Acholeplasmatales</taxon>
        <taxon>Acholeplasmataceae</taxon>
        <taxon>Candidatus Phytoplasma</taxon>
        <taxon>16SrI (Aster yellows group)</taxon>
    </lineage>
</organism>
<dbReference type="KEGG" id="rphy:RP166_1440"/>
<accession>A0A859I8M3</accession>
<proteinExistence type="predicted"/>
<evidence type="ECO:0000256" key="1">
    <source>
        <dbReference type="SAM" id="MobiDB-lite"/>
    </source>
</evidence>
<feature type="compositionally biased region" description="Basic and acidic residues" evidence="1">
    <location>
        <begin position="145"/>
        <end position="160"/>
    </location>
</feature>
<reference evidence="2 3" key="1">
    <citation type="submission" date="2020-06" db="EMBL/GenBank/DDBJ databases">
        <title>Complete genome sequence of Candidatus Phytoplasma asteris RP166.</title>
        <authorList>
            <person name="Cho S.-T."/>
            <person name="Zwolinska A."/>
            <person name="Huang W."/>
            <person name="Wouters R."/>
            <person name="Hogenhout S.A."/>
            <person name="Kuo C.-H."/>
        </authorList>
    </citation>
    <scope>NUCLEOTIDE SEQUENCE [LARGE SCALE GENOMIC DNA]</scope>
    <source>
        <strain evidence="2">RP166</strain>
    </source>
</reference>
<name>A0A859I8M3_9MOLU</name>
<sequence>MYLQLIYPAQIKINKEAMNCGGKVDIKVDFDDFVYIAECKMFDKVLNKEMENIDHACDQLMNYINGQNKEGSIFLFNKNSNFAGQIKTIEKWIKDKHKLEPNNCKGPNPNSWVVPIKHVNGHDFTLYIACYNLSSFVAESKKHEKQKDVGIKTVSSHKEGNIQSNEGIQENLTTNKQGE</sequence>
<protein>
    <submittedName>
        <fullName evidence="2">Uncharacterized protein</fullName>
    </submittedName>
</protein>
<gene>
    <name evidence="2" type="ORF">RP166_1440</name>
</gene>
<feature type="compositionally biased region" description="Polar residues" evidence="1">
    <location>
        <begin position="161"/>
        <end position="179"/>
    </location>
</feature>